<dbReference type="InterPro" id="IPR046335">
    <property type="entry name" value="LacI/GalR-like_sensor"/>
</dbReference>
<dbReference type="CDD" id="cd06267">
    <property type="entry name" value="PBP1_LacI_sugar_binding-like"/>
    <property type="match status" value="1"/>
</dbReference>
<proteinExistence type="predicted"/>
<dbReference type="Pfam" id="PF00356">
    <property type="entry name" value="LacI"/>
    <property type="match status" value="1"/>
</dbReference>
<dbReference type="SMART" id="SM00354">
    <property type="entry name" value="HTH_LACI"/>
    <property type="match status" value="1"/>
</dbReference>
<dbReference type="PANTHER" id="PTHR30146">
    <property type="entry name" value="LACI-RELATED TRANSCRIPTIONAL REPRESSOR"/>
    <property type="match status" value="1"/>
</dbReference>
<reference evidence="5 6" key="1">
    <citation type="journal article" date="2019" name="Int. J. Syst. Evol. Microbiol.">
        <title>The Global Catalogue of Microorganisms (GCM) 10K type strain sequencing project: providing services to taxonomists for standard genome sequencing and annotation.</title>
        <authorList>
            <consortium name="The Broad Institute Genomics Platform"/>
            <consortium name="The Broad Institute Genome Sequencing Center for Infectious Disease"/>
            <person name="Wu L."/>
            <person name="Ma J."/>
        </authorList>
    </citation>
    <scope>NUCLEOTIDE SEQUENCE [LARGE SCALE GENOMIC DNA]</scope>
    <source>
        <strain evidence="5 6">JCM 16001</strain>
    </source>
</reference>
<dbReference type="PROSITE" id="PS00356">
    <property type="entry name" value="HTH_LACI_1"/>
    <property type="match status" value="1"/>
</dbReference>
<dbReference type="PROSITE" id="PS50932">
    <property type="entry name" value="HTH_LACI_2"/>
    <property type="match status" value="1"/>
</dbReference>
<dbReference type="GO" id="GO:0003677">
    <property type="term" value="F:DNA binding"/>
    <property type="evidence" value="ECO:0007669"/>
    <property type="project" value="UniProtKB-KW"/>
</dbReference>
<dbReference type="Pfam" id="PF13377">
    <property type="entry name" value="Peripla_BP_3"/>
    <property type="match status" value="1"/>
</dbReference>
<dbReference type="Gene3D" id="3.40.50.2300">
    <property type="match status" value="2"/>
</dbReference>
<dbReference type="RefSeq" id="WP_344490892.1">
    <property type="nucleotide sequence ID" value="NZ_BAAAQF010000022.1"/>
</dbReference>
<dbReference type="SUPFAM" id="SSF47413">
    <property type="entry name" value="lambda repressor-like DNA-binding domains"/>
    <property type="match status" value="1"/>
</dbReference>
<dbReference type="Proteomes" id="UP001499851">
    <property type="component" value="Unassembled WGS sequence"/>
</dbReference>
<evidence type="ECO:0000256" key="3">
    <source>
        <dbReference type="ARBA" id="ARBA00023163"/>
    </source>
</evidence>
<dbReference type="InterPro" id="IPR010982">
    <property type="entry name" value="Lambda_DNA-bd_dom_sf"/>
</dbReference>
<dbReference type="SUPFAM" id="SSF53822">
    <property type="entry name" value="Periplasmic binding protein-like I"/>
    <property type="match status" value="1"/>
</dbReference>
<evidence type="ECO:0000256" key="1">
    <source>
        <dbReference type="ARBA" id="ARBA00023015"/>
    </source>
</evidence>
<organism evidence="5 6">
    <name type="scientific">Glycomyces endophyticus</name>
    <dbReference type="NCBI Taxonomy" id="480996"/>
    <lineage>
        <taxon>Bacteria</taxon>
        <taxon>Bacillati</taxon>
        <taxon>Actinomycetota</taxon>
        <taxon>Actinomycetes</taxon>
        <taxon>Glycomycetales</taxon>
        <taxon>Glycomycetaceae</taxon>
        <taxon>Glycomyces</taxon>
    </lineage>
</organism>
<evidence type="ECO:0000313" key="6">
    <source>
        <dbReference type="Proteomes" id="UP001499851"/>
    </source>
</evidence>
<dbReference type="PANTHER" id="PTHR30146:SF24">
    <property type="entry name" value="XYLOSE OPERON REGULATORY PROTEIN"/>
    <property type="match status" value="1"/>
</dbReference>
<comment type="caution">
    <text evidence="5">The sequence shown here is derived from an EMBL/GenBank/DDBJ whole genome shotgun (WGS) entry which is preliminary data.</text>
</comment>
<dbReference type="InterPro" id="IPR028082">
    <property type="entry name" value="Peripla_BP_I"/>
</dbReference>
<dbReference type="EMBL" id="BAAAQF010000022">
    <property type="protein sequence ID" value="GAA1690550.1"/>
    <property type="molecule type" value="Genomic_DNA"/>
</dbReference>
<evidence type="ECO:0000313" key="5">
    <source>
        <dbReference type="EMBL" id="GAA1690550.1"/>
    </source>
</evidence>
<protein>
    <submittedName>
        <fullName evidence="5">LacI family DNA-binding transcriptional regulator</fullName>
    </submittedName>
</protein>
<keyword evidence="2 5" id="KW-0238">DNA-binding</keyword>
<feature type="domain" description="HTH lacI-type" evidence="4">
    <location>
        <begin position="3"/>
        <end position="58"/>
    </location>
</feature>
<evidence type="ECO:0000259" key="4">
    <source>
        <dbReference type="PROSITE" id="PS50932"/>
    </source>
</evidence>
<accession>A0ABN2HMY4</accession>
<name>A0ABN2HMY4_9ACTN</name>
<dbReference type="Gene3D" id="1.10.260.40">
    <property type="entry name" value="lambda repressor-like DNA-binding domains"/>
    <property type="match status" value="1"/>
</dbReference>
<dbReference type="InterPro" id="IPR000843">
    <property type="entry name" value="HTH_LacI"/>
</dbReference>
<dbReference type="CDD" id="cd01392">
    <property type="entry name" value="HTH_LacI"/>
    <property type="match status" value="1"/>
</dbReference>
<keyword evidence="3" id="KW-0804">Transcription</keyword>
<evidence type="ECO:0000256" key="2">
    <source>
        <dbReference type="ARBA" id="ARBA00023125"/>
    </source>
</evidence>
<gene>
    <name evidence="5" type="ORF">GCM10009830_42810</name>
</gene>
<sequence length="341" mass="36070">MGVTLKDIAAEAGVSLMTVSNVVNGKEARVSAATRERIMRIVKERGYVPSASARSLAARSSRLVGLLVPAVGESSLTIDPHTVEVVGMLERELRRLDYHLMLRGISRGGEITEALRSWNLDGAVLLGFNDVVIDRLTAADVGDVALVAMDSYSENPLALEVRSDDFGGAELAARHLIGLGHRRIAFAGPAFSDTGVVRQRFEGYRKVLAEAGIAFDPALASEVETTHAAGLAYGRRLAVEHPEVTAVFTTADILAIGLLEGLAAEGRSVPGDVSVVGYDNAEIAVYVTPKLTTVAQDLPGKAAEAVRLMMDRLAGKDRPGRAVSLDVKLIERGTAGPAPGR</sequence>
<dbReference type="PRINTS" id="PR00036">
    <property type="entry name" value="HTHLACI"/>
</dbReference>
<keyword evidence="1" id="KW-0805">Transcription regulation</keyword>
<keyword evidence="6" id="KW-1185">Reference proteome</keyword>